<keyword evidence="2" id="KW-1185">Reference proteome</keyword>
<organism evidence="1 2">
    <name type="scientific">Dallia pectoralis</name>
    <name type="common">Alaska blackfish</name>
    <dbReference type="NCBI Taxonomy" id="75939"/>
    <lineage>
        <taxon>Eukaryota</taxon>
        <taxon>Metazoa</taxon>
        <taxon>Chordata</taxon>
        <taxon>Craniata</taxon>
        <taxon>Vertebrata</taxon>
        <taxon>Euteleostomi</taxon>
        <taxon>Actinopterygii</taxon>
        <taxon>Neopterygii</taxon>
        <taxon>Teleostei</taxon>
        <taxon>Protacanthopterygii</taxon>
        <taxon>Esociformes</taxon>
        <taxon>Umbridae</taxon>
        <taxon>Dallia</taxon>
    </lineage>
</organism>
<dbReference type="Proteomes" id="UP001157502">
    <property type="component" value="Chromosome 3"/>
</dbReference>
<accession>A0ACC2HD77</accession>
<proteinExistence type="predicted"/>
<reference evidence="1" key="1">
    <citation type="submission" date="2021-05" db="EMBL/GenBank/DDBJ databases">
        <authorList>
            <person name="Pan Q."/>
            <person name="Jouanno E."/>
            <person name="Zahm M."/>
            <person name="Klopp C."/>
            <person name="Cabau C."/>
            <person name="Louis A."/>
            <person name="Berthelot C."/>
            <person name="Parey E."/>
            <person name="Roest Crollius H."/>
            <person name="Montfort J."/>
            <person name="Robinson-Rechavi M."/>
            <person name="Bouchez O."/>
            <person name="Lampietro C."/>
            <person name="Lopez Roques C."/>
            <person name="Donnadieu C."/>
            <person name="Postlethwait J."/>
            <person name="Bobe J."/>
            <person name="Dillon D."/>
            <person name="Chandos A."/>
            <person name="von Hippel F."/>
            <person name="Guiguen Y."/>
        </authorList>
    </citation>
    <scope>NUCLEOTIDE SEQUENCE</scope>
    <source>
        <strain evidence="1">YG-Jan2019</strain>
    </source>
</reference>
<dbReference type="EMBL" id="CM055730">
    <property type="protein sequence ID" value="KAJ8013707.1"/>
    <property type="molecule type" value="Genomic_DNA"/>
</dbReference>
<name>A0ACC2HD77_DALPE</name>
<sequence length="134" mass="14793">MTRIVSLKICLALAVIFFLTENGFGAPTKGRYMWVKCRPDSKNANCKTQKGPLVDLPGISDRLQNTAVNDIVPTETVSEPEEQSAEGSATELFFADEGSGDRLGIDSEYFQEQKMPMDQVLPAAQELKDDHLIL</sequence>
<evidence type="ECO:0000313" key="1">
    <source>
        <dbReference type="EMBL" id="KAJ8013707.1"/>
    </source>
</evidence>
<evidence type="ECO:0000313" key="2">
    <source>
        <dbReference type="Proteomes" id="UP001157502"/>
    </source>
</evidence>
<gene>
    <name evidence="1" type="ORF">DPEC_G00032580</name>
</gene>
<comment type="caution">
    <text evidence="1">The sequence shown here is derived from an EMBL/GenBank/DDBJ whole genome shotgun (WGS) entry which is preliminary data.</text>
</comment>
<protein>
    <submittedName>
        <fullName evidence="1">Uncharacterized protein</fullName>
    </submittedName>
</protein>